<evidence type="ECO:0000256" key="1">
    <source>
        <dbReference type="SAM" id="MobiDB-lite"/>
    </source>
</evidence>
<dbReference type="AlphaFoldDB" id="H1V7P3"/>
<feature type="compositionally biased region" description="Basic and acidic residues" evidence="1">
    <location>
        <begin position="132"/>
        <end position="141"/>
    </location>
</feature>
<feature type="region of interest" description="Disordered" evidence="1">
    <location>
        <begin position="130"/>
        <end position="156"/>
    </location>
</feature>
<reference evidence="3" key="1">
    <citation type="journal article" date="2012" name="Nat. Genet.">
        <title>Lifestyle transitions in plant pathogenic Colletotrichum fungi deciphered by genome and transcriptome analyses.</title>
        <authorList>
            <person name="O'Connell R.J."/>
            <person name="Thon M.R."/>
            <person name="Hacquard S."/>
            <person name="Amyotte S.G."/>
            <person name="Kleemann J."/>
            <person name="Torres M.F."/>
            <person name="Damm U."/>
            <person name="Buiate E.A."/>
            <person name="Epstein L."/>
            <person name="Alkan N."/>
            <person name="Altmueller J."/>
            <person name="Alvarado-Balderrama L."/>
            <person name="Bauser C.A."/>
            <person name="Becker C."/>
            <person name="Birren B.W."/>
            <person name="Chen Z."/>
            <person name="Choi J."/>
            <person name="Crouch J.A."/>
            <person name="Duvick J.P."/>
            <person name="Farman M.A."/>
            <person name="Gan P."/>
            <person name="Heiman D."/>
            <person name="Henrissat B."/>
            <person name="Howard R.J."/>
            <person name="Kabbage M."/>
            <person name="Koch C."/>
            <person name="Kracher B."/>
            <person name="Kubo Y."/>
            <person name="Law A.D."/>
            <person name="Lebrun M.-H."/>
            <person name="Lee Y.-H."/>
            <person name="Miyara I."/>
            <person name="Moore N."/>
            <person name="Neumann U."/>
            <person name="Nordstroem K."/>
            <person name="Panaccione D.G."/>
            <person name="Panstruga R."/>
            <person name="Place M."/>
            <person name="Proctor R.H."/>
            <person name="Prusky D."/>
            <person name="Rech G."/>
            <person name="Reinhardt R."/>
            <person name="Rollins J.A."/>
            <person name="Rounsley S."/>
            <person name="Schardl C.L."/>
            <person name="Schwartz D.C."/>
            <person name="Shenoy N."/>
            <person name="Shirasu K."/>
            <person name="Sikhakolli U.R."/>
            <person name="Stueber K."/>
            <person name="Sukno S.A."/>
            <person name="Sweigard J.A."/>
            <person name="Takano Y."/>
            <person name="Takahara H."/>
            <person name="Trail F."/>
            <person name="van der Does H.C."/>
            <person name="Voll L.M."/>
            <person name="Will I."/>
            <person name="Young S."/>
            <person name="Zeng Q."/>
            <person name="Zhang J."/>
            <person name="Zhou S."/>
            <person name="Dickman M.B."/>
            <person name="Schulze-Lefert P."/>
            <person name="Ver Loren van Themaat E."/>
            <person name="Ma L.-J."/>
            <person name="Vaillancourt L.J."/>
        </authorList>
    </citation>
    <scope>NUCLEOTIDE SEQUENCE [LARGE SCALE GENOMIC DNA]</scope>
    <source>
        <strain evidence="3">IMI 349063</strain>
    </source>
</reference>
<feature type="region of interest" description="Disordered" evidence="1">
    <location>
        <begin position="1"/>
        <end position="26"/>
    </location>
</feature>
<name>H1V7P3_COLHI</name>
<dbReference type="EMBL" id="CACQ02001896">
    <property type="protein sequence ID" value="CCF36245.1"/>
    <property type="molecule type" value="Genomic_DNA"/>
</dbReference>
<organism evidence="2 3">
    <name type="scientific">Colletotrichum higginsianum (strain IMI 349063)</name>
    <name type="common">Crucifer anthracnose fungus</name>
    <dbReference type="NCBI Taxonomy" id="759273"/>
    <lineage>
        <taxon>Eukaryota</taxon>
        <taxon>Fungi</taxon>
        <taxon>Dikarya</taxon>
        <taxon>Ascomycota</taxon>
        <taxon>Pezizomycotina</taxon>
        <taxon>Sordariomycetes</taxon>
        <taxon>Hypocreomycetidae</taxon>
        <taxon>Glomerellales</taxon>
        <taxon>Glomerellaceae</taxon>
        <taxon>Colletotrichum</taxon>
        <taxon>Colletotrichum destructivum species complex</taxon>
    </lineage>
</organism>
<dbReference type="Proteomes" id="UP000007174">
    <property type="component" value="Unassembled WGS sequence"/>
</dbReference>
<evidence type="ECO:0000313" key="3">
    <source>
        <dbReference type="Proteomes" id="UP000007174"/>
    </source>
</evidence>
<dbReference type="HOGENOM" id="CLU_1431208_0_0_1"/>
<proteinExistence type="predicted"/>
<sequence>TNQATLRSRIAASSKPRLQAPPRRRRQPAFVDGRGIVSRSLELSDLLRRQGPPSATRRSWSPGLAVSILPQCLIFSWTCGFIRSFVRWVLCIVTEPGVLLGGPSLSVGSPSQSTVSLAEPPPSLVVQKRVKKEGNDNENAPKDPQAALRSHWDREGEPRRRRNAVFFARRVPFPLPKIRMRRVGGGMLRT</sequence>
<gene>
    <name evidence="2" type="ORF">CH063_07859</name>
</gene>
<feature type="non-terminal residue" evidence="2">
    <location>
        <position position="1"/>
    </location>
</feature>
<accession>H1V7P3</accession>
<evidence type="ECO:0000313" key="2">
    <source>
        <dbReference type="EMBL" id="CCF36245.1"/>
    </source>
</evidence>
<protein>
    <submittedName>
        <fullName evidence="2">Uncharacterized protein</fullName>
    </submittedName>
</protein>